<comment type="caution">
    <text evidence="1">The sequence shown here is derived from an EMBL/GenBank/DDBJ whole genome shotgun (WGS) entry which is preliminary data.</text>
</comment>
<reference evidence="1 2" key="1">
    <citation type="journal article" date="2018" name="Front. Plant Sci.">
        <title>Red Clover (Trifolium pratense) and Zigzag Clover (T. medium) - A Picture of Genomic Similarities and Differences.</title>
        <authorList>
            <person name="Dluhosova J."/>
            <person name="Istvanek J."/>
            <person name="Nedelnik J."/>
            <person name="Repkova J."/>
        </authorList>
    </citation>
    <scope>NUCLEOTIDE SEQUENCE [LARGE SCALE GENOMIC DNA]</scope>
    <source>
        <strain evidence="2">cv. 10/8</strain>
        <tissue evidence="1">Leaf</tissue>
    </source>
</reference>
<proteinExistence type="predicted"/>
<keyword evidence="2" id="KW-1185">Reference proteome</keyword>
<feature type="non-terminal residue" evidence="1">
    <location>
        <position position="58"/>
    </location>
</feature>
<name>A0A392V8K0_9FABA</name>
<dbReference type="Proteomes" id="UP000265520">
    <property type="component" value="Unassembled WGS sequence"/>
</dbReference>
<evidence type="ECO:0000313" key="2">
    <source>
        <dbReference type="Proteomes" id="UP000265520"/>
    </source>
</evidence>
<evidence type="ECO:0000313" key="1">
    <source>
        <dbReference type="EMBL" id="MCI84537.1"/>
    </source>
</evidence>
<organism evidence="1 2">
    <name type="scientific">Trifolium medium</name>
    <dbReference type="NCBI Taxonomy" id="97028"/>
    <lineage>
        <taxon>Eukaryota</taxon>
        <taxon>Viridiplantae</taxon>
        <taxon>Streptophyta</taxon>
        <taxon>Embryophyta</taxon>
        <taxon>Tracheophyta</taxon>
        <taxon>Spermatophyta</taxon>
        <taxon>Magnoliopsida</taxon>
        <taxon>eudicotyledons</taxon>
        <taxon>Gunneridae</taxon>
        <taxon>Pentapetalae</taxon>
        <taxon>rosids</taxon>
        <taxon>fabids</taxon>
        <taxon>Fabales</taxon>
        <taxon>Fabaceae</taxon>
        <taxon>Papilionoideae</taxon>
        <taxon>50 kb inversion clade</taxon>
        <taxon>NPAAA clade</taxon>
        <taxon>Hologalegina</taxon>
        <taxon>IRL clade</taxon>
        <taxon>Trifolieae</taxon>
        <taxon>Trifolium</taxon>
    </lineage>
</organism>
<dbReference type="AlphaFoldDB" id="A0A392V8K0"/>
<protein>
    <submittedName>
        <fullName evidence="1">Uncharacterized protein</fullName>
    </submittedName>
</protein>
<dbReference type="EMBL" id="LXQA011093295">
    <property type="protein sequence ID" value="MCI84537.1"/>
    <property type="molecule type" value="Genomic_DNA"/>
</dbReference>
<sequence>MSIYCWLGFEGAYASTIQDHFVQHGGWIEGKKWKKNKYLVWLATVWTLWAARNKVVFE</sequence>
<accession>A0A392V8K0</accession>